<keyword evidence="6" id="KW-0742">SOS response</keyword>
<dbReference type="PANTHER" id="PTHR30562:SF10">
    <property type="entry name" value="EXCINUCLEASE CHO"/>
    <property type="match status" value="1"/>
</dbReference>
<evidence type="ECO:0000256" key="2">
    <source>
        <dbReference type="ARBA" id="ARBA00022769"/>
    </source>
</evidence>
<dbReference type="Proteomes" id="UP001596978">
    <property type="component" value="Unassembled WGS sequence"/>
</dbReference>
<dbReference type="InterPro" id="IPR013520">
    <property type="entry name" value="Ribonucl_H"/>
</dbReference>
<dbReference type="Pfam" id="PF00929">
    <property type="entry name" value="RNase_T"/>
    <property type="match status" value="1"/>
</dbReference>
<dbReference type="InterPro" id="IPR047296">
    <property type="entry name" value="GIY-YIG_UvrC_Cho"/>
</dbReference>
<keyword evidence="11" id="KW-0269">Exonuclease</keyword>
<organism evidence="11 12">
    <name type="scientific">Sungkyunkwania multivorans</name>
    <dbReference type="NCBI Taxonomy" id="1173618"/>
    <lineage>
        <taxon>Bacteria</taxon>
        <taxon>Pseudomonadati</taxon>
        <taxon>Bacteroidota</taxon>
        <taxon>Flavobacteriia</taxon>
        <taxon>Flavobacteriales</taxon>
        <taxon>Flavobacteriaceae</taxon>
        <taxon>Sungkyunkwania</taxon>
    </lineage>
</organism>
<evidence type="ECO:0000256" key="4">
    <source>
        <dbReference type="ARBA" id="ARBA00022881"/>
    </source>
</evidence>
<keyword evidence="4" id="KW-0267">Excision nuclease</keyword>
<sequence>MYAIIDIETTGSTLRGNRITEIAIFKHDGYQIVDEYCTLVNPQSEIPFYITALTGIDNGMVYDAPLFEEIAPKVLEMTEDVIFVAHSVNFDFNVIKEEFSRIGVDFQRKKLCTVRLSRKLIPGFRSYSLGKLCNSLNIPLSDRHRARGDAHATVLLFELLLKQQNAAEVFKNFLNPRSKQATLPANLEASIIDQLPEKPGVYYFRDENAKIIYVGKAINIKKRVLQHFYSKSKKESAIRREIYNIDHCETGNELIALLLESAEIKHHYPRHNAAQKRNNKRFGLITYEDRNGILRIAYNDLRLSQNSIAAFDSITSVRIFIEHLCREYQLCPKYTQLMENGNCGSHFSIQNCAGVCENKEAITTYNQRVLEAIDSLTILEETFIIKEKGRHANEDAVVLVKNGGYVGYGYIEKSATINSLEDIEGYILPQKDNEDVQRIIRWYLSDRPEKKYEFPLMTSFG</sequence>
<dbReference type="InterPro" id="IPR012337">
    <property type="entry name" value="RNaseH-like_sf"/>
</dbReference>
<evidence type="ECO:0000256" key="3">
    <source>
        <dbReference type="ARBA" id="ARBA00022801"/>
    </source>
</evidence>
<name>A0ABW3CYU2_9FLAO</name>
<evidence type="ECO:0000256" key="5">
    <source>
        <dbReference type="ARBA" id="ARBA00023204"/>
    </source>
</evidence>
<gene>
    <name evidence="11" type="ORF">ACFQ1M_07230</name>
</gene>
<reference evidence="12" key="1">
    <citation type="journal article" date="2019" name="Int. J. Syst. Evol. Microbiol.">
        <title>The Global Catalogue of Microorganisms (GCM) 10K type strain sequencing project: providing services to taxonomists for standard genome sequencing and annotation.</title>
        <authorList>
            <consortium name="The Broad Institute Genomics Platform"/>
            <consortium name="The Broad Institute Genome Sequencing Center for Infectious Disease"/>
            <person name="Wu L."/>
            <person name="Ma J."/>
        </authorList>
    </citation>
    <scope>NUCLEOTIDE SEQUENCE [LARGE SCALE GENOMIC DNA]</scope>
    <source>
        <strain evidence="12">CCUG 62952</strain>
    </source>
</reference>
<keyword evidence="3" id="KW-0378">Hydrolase</keyword>
<evidence type="ECO:0000313" key="12">
    <source>
        <dbReference type="Proteomes" id="UP001596978"/>
    </source>
</evidence>
<dbReference type="GO" id="GO:0004527">
    <property type="term" value="F:exonuclease activity"/>
    <property type="evidence" value="ECO:0007669"/>
    <property type="project" value="UniProtKB-KW"/>
</dbReference>
<dbReference type="InterPro" id="IPR050066">
    <property type="entry name" value="UvrABC_protein_C"/>
</dbReference>
<evidence type="ECO:0000256" key="7">
    <source>
        <dbReference type="ARBA" id="ARBA00040756"/>
    </source>
</evidence>
<keyword evidence="2" id="KW-0228">DNA excision</keyword>
<dbReference type="RefSeq" id="WP_386406060.1">
    <property type="nucleotide sequence ID" value="NZ_JBHTJH010000004.1"/>
</dbReference>
<evidence type="ECO:0000256" key="9">
    <source>
        <dbReference type="ARBA" id="ARBA00042732"/>
    </source>
</evidence>
<evidence type="ECO:0000256" key="6">
    <source>
        <dbReference type="ARBA" id="ARBA00023236"/>
    </source>
</evidence>
<evidence type="ECO:0000256" key="1">
    <source>
        <dbReference type="ARBA" id="ARBA00022763"/>
    </source>
</evidence>
<dbReference type="CDD" id="cd06127">
    <property type="entry name" value="DEDDh"/>
    <property type="match status" value="1"/>
</dbReference>
<comment type="caution">
    <text evidence="11">The sequence shown here is derived from an EMBL/GenBank/DDBJ whole genome shotgun (WGS) entry which is preliminary data.</text>
</comment>
<evidence type="ECO:0000259" key="10">
    <source>
        <dbReference type="PROSITE" id="PS50164"/>
    </source>
</evidence>
<feature type="domain" description="GIY-YIG" evidence="10">
    <location>
        <begin position="197"/>
        <end position="273"/>
    </location>
</feature>
<keyword evidence="12" id="KW-1185">Reference proteome</keyword>
<keyword evidence="1" id="KW-0227">DNA damage</keyword>
<accession>A0ABW3CYU2</accession>
<dbReference type="SUPFAM" id="SSF82771">
    <property type="entry name" value="GIY-YIG endonuclease"/>
    <property type="match status" value="1"/>
</dbReference>
<dbReference type="CDD" id="cd10434">
    <property type="entry name" value="GIY-YIG_UvrC_Cho"/>
    <property type="match status" value="1"/>
</dbReference>
<dbReference type="SUPFAM" id="SSF53098">
    <property type="entry name" value="Ribonuclease H-like"/>
    <property type="match status" value="1"/>
</dbReference>
<dbReference type="EMBL" id="JBHTJH010000004">
    <property type="protein sequence ID" value="MFD0861994.1"/>
    <property type="molecule type" value="Genomic_DNA"/>
</dbReference>
<dbReference type="Pfam" id="PF01541">
    <property type="entry name" value="GIY-YIG"/>
    <property type="match status" value="1"/>
</dbReference>
<dbReference type="PROSITE" id="PS50164">
    <property type="entry name" value="GIY_YIG"/>
    <property type="match status" value="1"/>
</dbReference>
<dbReference type="SMART" id="SM00479">
    <property type="entry name" value="EXOIII"/>
    <property type="match status" value="1"/>
</dbReference>
<dbReference type="PANTHER" id="PTHR30562">
    <property type="entry name" value="UVRC/OXIDOREDUCTASE"/>
    <property type="match status" value="1"/>
</dbReference>
<proteinExistence type="predicted"/>
<dbReference type="Gene3D" id="3.30.420.10">
    <property type="entry name" value="Ribonuclease H-like superfamily/Ribonuclease H"/>
    <property type="match status" value="1"/>
</dbReference>
<evidence type="ECO:0000256" key="8">
    <source>
        <dbReference type="ARBA" id="ARBA00042138"/>
    </source>
</evidence>
<evidence type="ECO:0000313" key="11">
    <source>
        <dbReference type="EMBL" id="MFD0861994.1"/>
    </source>
</evidence>
<protein>
    <recommendedName>
        <fullName evidence="7">Excinuclease cho</fullName>
    </recommendedName>
    <alternativeName>
        <fullName evidence="9">Endonuclease cho</fullName>
    </alternativeName>
    <alternativeName>
        <fullName evidence="8">UvrC homolog protein</fullName>
    </alternativeName>
</protein>
<keyword evidence="11" id="KW-0540">Nuclease</keyword>
<dbReference type="InterPro" id="IPR035901">
    <property type="entry name" value="GIY-YIG_endonuc_sf"/>
</dbReference>
<keyword evidence="5" id="KW-0234">DNA repair</keyword>
<dbReference type="Gene3D" id="3.40.1440.10">
    <property type="entry name" value="GIY-YIG endonuclease"/>
    <property type="match status" value="1"/>
</dbReference>
<dbReference type="InterPro" id="IPR000305">
    <property type="entry name" value="GIY-YIG_endonuc"/>
</dbReference>
<dbReference type="InterPro" id="IPR036397">
    <property type="entry name" value="RNaseH_sf"/>
</dbReference>
<dbReference type="SMART" id="SM00465">
    <property type="entry name" value="GIYc"/>
    <property type="match status" value="1"/>
</dbReference>